<dbReference type="PROSITE" id="PS51096">
    <property type="entry name" value="PTS_EIIA_TYPE_4"/>
    <property type="match status" value="1"/>
</dbReference>
<evidence type="ECO:0000256" key="8">
    <source>
        <dbReference type="SAM" id="Coils"/>
    </source>
</evidence>
<name>A0ABQ1EGQ1_9CLOT</name>
<dbReference type="Proteomes" id="UP000663802">
    <property type="component" value="Unassembled WGS sequence"/>
</dbReference>
<keyword evidence="4" id="KW-0762">Sugar transport</keyword>
<dbReference type="CDD" id="cd00006">
    <property type="entry name" value="PTS_IIA_man"/>
    <property type="match status" value="1"/>
</dbReference>
<keyword evidence="5" id="KW-0808">Transferase</keyword>
<evidence type="ECO:0000256" key="2">
    <source>
        <dbReference type="ARBA" id="ARBA00022448"/>
    </source>
</evidence>
<dbReference type="SUPFAM" id="SSF53062">
    <property type="entry name" value="PTS system fructose IIA component-like"/>
    <property type="match status" value="1"/>
</dbReference>
<keyword evidence="2" id="KW-0813">Transport</keyword>
<evidence type="ECO:0000256" key="6">
    <source>
        <dbReference type="ARBA" id="ARBA00022683"/>
    </source>
</evidence>
<comment type="caution">
    <text evidence="10">The sequence shown here is derived from an EMBL/GenBank/DDBJ whole genome shotgun (WGS) entry which is preliminary data.</text>
</comment>
<dbReference type="InterPro" id="IPR033887">
    <property type="entry name" value="PTS_IIA_man"/>
</dbReference>
<evidence type="ECO:0000313" key="10">
    <source>
        <dbReference type="EMBL" id="GFZ34000.1"/>
    </source>
</evidence>
<proteinExistence type="predicted"/>
<keyword evidence="8" id="KW-0175">Coiled coil</keyword>
<keyword evidence="7" id="KW-0418">Kinase</keyword>
<dbReference type="InterPro" id="IPR004701">
    <property type="entry name" value="PTS_EIIA_man-typ"/>
</dbReference>
<comment type="subcellular location">
    <subcellularLocation>
        <location evidence="1">Cytoplasm</location>
    </subcellularLocation>
</comment>
<evidence type="ECO:0000256" key="4">
    <source>
        <dbReference type="ARBA" id="ARBA00022597"/>
    </source>
</evidence>
<dbReference type="InterPro" id="IPR051471">
    <property type="entry name" value="Bacterial_PTS_sugar_comp"/>
</dbReference>
<dbReference type="Gene3D" id="3.40.50.510">
    <property type="entry name" value="Phosphotransferase system, mannose-type IIA component"/>
    <property type="match status" value="1"/>
</dbReference>
<dbReference type="EMBL" id="BMBA01000008">
    <property type="protein sequence ID" value="GFZ34000.1"/>
    <property type="molecule type" value="Genomic_DNA"/>
</dbReference>
<dbReference type="PANTHER" id="PTHR33799:SF1">
    <property type="entry name" value="PTS SYSTEM MANNOSE-SPECIFIC EIIAB COMPONENT-RELATED"/>
    <property type="match status" value="1"/>
</dbReference>
<evidence type="ECO:0000256" key="5">
    <source>
        <dbReference type="ARBA" id="ARBA00022679"/>
    </source>
</evidence>
<keyword evidence="11" id="KW-1185">Reference proteome</keyword>
<evidence type="ECO:0000256" key="3">
    <source>
        <dbReference type="ARBA" id="ARBA00022490"/>
    </source>
</evidence>
<evidence type="ECO:0000256" key="1">
    <source>
        <dbReference type="ARBA" id="ARBA00004496"/>
    </source>
</evidence>
<sequence length="133" mass="15103">MVGIIAISHGSYAEALINSIEMIYGKQEKIKTICLEINKSIDSLRQKIEQTIKELDVEEVLILVDLLGGTPYNAACLFMDRDNVNVVTGMNMPMILEIIPYMMQDLEKISNLAEHFGQNGVINIRERYNNKQK</sequence>
<evidence type="ECO:0000259" key="9">
    <source>
        <dbReference type="PROSITE" id="PS51096"/>
    </source>
</evidence>
<organism evidence="10 11">
    <name type="scientific">Clostridium zeae</name>
    <dbReference type="NCBI Taxonomy" id="2759022"/>
    <lineage>
        <taxon>Bacteria</taxon>
        <taxon>Bacillati</taxon>
        <taxon>Bacillota</taxon>
        <taxon>Clostridia</taxon>
        <taxon>Eubacteriales</taxon>
        <taxon>Clostridiaceae</taxon>
        <taxon>Clostridium</taxon>
    </lineage>
</organism>
<evidence type="ECO:0000313" key="11">
    <source>
        <dbReference type="Proteomes" id="UP000663802"/>
    </source>
</evidence>
<gene>
    <name evidence="10" type="ORF">CSC2_45260</name>
</gene>
<reference evidence="10 11" key="1">
    <citation type="journal article" date="2021" name="Int. J. Syst. Evol. Microbiol.">
        <title>Clostridium zeae sp. nov., isolated from corn silage.</title>
        <authorList>
            <person name="Kobayashi H."/>
            <person name="Tanizawa Y."/>
            <person name="Yagura M."/>
            <person name="Sakamoto M."/>
            <person name="Ohkuma M."/>
            <person name="Tohno M."/>
        </authorList>
    </citation>
    <scope>NUCLEOTIDE SEQUENCE [LARGE SCALE GENOMIC DNA]</scope>
    <source>
        <strain evidence="10 11">CSC2</strain>
    </source>
</reference>
<protein>
    <recommendedName>
        <fullName evidence="9">PTS EIIA type-4 domain-containing protein</fullName>
    </recommendedName>
</protein>
<dbReference type="RefSeq" id="WP_206872508.1">
    <property type="nucleotide sequence ID" value="NZ_BMBA01000008.1"/>
</dbReference>
<dbReference type="InterPro" id="IPR036662">
    <property type="entry name" value="PTS_EIIA_man-typ_sf"/>
</dbReference>
<keyword evidence="3" id="KW-0963">Cytoplasm</keyword>
<feature type="domain" description="PTS EIIA type-4" evidence="9">
    <location>
        <begin position="1"/>
        <end position="121"/>
    </location>
</feature>
<accession>A0ABQ1EGQ1</accession>
<feature type="coiled-coil region" evidence="8">
    <location>
        <begin position="34"/>
        <end position="61"/>
    </location>
</feature>
<keyword evidence="6" id="KW-0598">Phosphotransferase system</keyword>
<evidence type="ECO:0000256" key="7">
    <source>
        <dbReference type="ARBA" id="ARBA00022777"/>
    </source>
</evidence>
<dbReference type="PANTHER" id="PTHR33799">
    <property type="entry name" value="PTS PERMEASE-RELATED-RELATED"/>
    <property type="match status" value="1"/>
</dbReference>
<dbReference type="Pfam" id="PF03610">
    <property type="entry name" value="EIIA-man"/>
    <property type="match status" value="1"/>
</dbReference>